<evidence type="ECO:0000313" key="3">
    <source>
        <dbReference type="Proteomes" id="UP000242243"/>
    </source>
</evidence>
<dbReference type="OrthoDB" id="2973884at2"/>
<organism evidence="2 3">
    <name type="scientific">Halolactibacillus halophilus</name>
    <dbReference type="NCBI Taxonomy" id="306540"/>
    <lineage>
        <taxon>Bacteria</taxon>
        <taxon>Bacillati</taxon>
        <taxon>Bacillota</taxon>
        <taxon>Bacilli</taxon>
        <taxon>Bacillales</taxon>
        <taxon>Bacillaceae</taxon>
        <taxon>Halolactibacillus</taxon>
    </lineage>
</organism>
<dbReference type="EMBL" id="FOXC01000005">
    <property type="protein sequence ID" value="SFP08776.1"/>
    <property type="molecule type" value="Genomic_DNA"/>
</dbReference>
<evidence type="ECO:0000313" key="1">
    <source>
        <dbReference type="EMBL" id="GEM02975.1"/>
    </source>
</evidence>
<dbReference type="RefSeq" id="WP_089830397.1">
    <property type="nucleotide sequence ID" value="NZ_BJWI01000098.1"/>
</dbReference>
<dbReference type="EMBL" id="BJWI01000098">
    <property type="protein sequence ID" value="GEM02975.1"/>
    <property type="molecule type" value="Genomic_DNA"/>
</dbReference>
<reference evidence="2 3" key="1">
    <citation type="submission" date="2016-10" db="EMBL/GenBank/DDBJ databases">
        <authorList>
            <person name="de Groot N.N."/>
        </authorList>
    </citation>
    <scope>NUCLEOTIDE SEQUENCE [LARGE SCALE GENOMIC DNA]</scope>
    <source>
        <strain evidence="2 3">DSM 17073</strain>
    </source>
</reference>
<name>A0A1I5MIJ8_9BACI</name>
<gene>
    <name evidence="1" type="ORF">HHA03_25070</name>
    <name evidence="2" type="ORF">SAMN05421839_10583</name>
</gene>
<protein>
    <submittedName>
        <fullName evidence="2">Uncharacterized protein</fullName>
    </submittedName>
</protein>
<sequence>MKFEIRSVNTRYSEGELVDVSLSYLGRDSERRVNVSGTFELTAEEYAGNEAIAQLEELSKNHALSVINGEIN</sequence>
<proteinExistence type="predicted"/>
<accession>A0A1I5MIJ8</accession>
<dbReference type="STRING" id="306540.SAMN05421839_10583"/>
<evidence type="ECO:0000313" key="2">
    <source>
        <dbReference type="EMBL" id="SFP08776.1"/>
    </source>
</evidence>
<evidence type="ECO:0000313" key="4">
    <source>
        <dbReference type="Proteomes" id="UP000321547"/>
    </source>
</evidence>
<reference evidence="1 4" key="2">
    <citation type="submission" date="2019-07" db="EMBL/GenBank/DDBJ databases">
        <title>Whole genome shotgun sequence of Halolactibacillus halophilus NBRC 100868.</title>
        <authorList>
            <person name="Hosoyama A."/>
            <person name="Uohara A."/>
            <person name="Ohji S."/>
            <person name="Ichikawa N."/>
        </authorList>
    </citation>
    <scope>NUCLEOTIDE SEQUENCE [LARGE SCALE GENOMIC DNA]</scope>
    <source>
        <strain evidence="1 4">NBRC 100868</strain>
    </source>
</reference>
<dbReference type="Proteomes" id="UP000321547">
    <property type="component" value="Unassembled WGS sequence"/>
</dbReference>
<dbReference type="AlphaFoldDB" id="A0A1I5MIJ8"/>
<dbReference type="Proteomes" id="UP000242243">
    <property type="component" value="Unassembled WGS sequence"/>
</dbReference>
<keyword evidence="4" id="KW-1185">Reference proteome</keyword>